<evidence type="ECO:0000313" key="4">
    <source>
        <dbReference type="Proteomes" id="UP001597302"/>
    </source>
</evidence>
<feature type="chain" id="PRO_5045458177" evidence="2">
    <location>
        <begin position="31"/>
        <end position="464"/>
    </location>
</feature>
<dbReference type="Proteomes" id="UP001597302">
    <property type="component" value="Unassembled WGS sequence"/>
</dbReference>
<feature type="signal peptide" evidence="2">
    <location>
        <begin position="1"/>
        <end position="30"/>
    </location>
</feature>
<gene>
    <name evidence="3" type="ORF">ACFQ5P_14435</name>
</gene>
<evidence type="ECO:0000313" key="3">
    <source>
        <dbReference type="EMBL" id="MFD1482491.1"/>
    </source>
</evidence>
<accession>A0ABW4E006</accession>
<evidence type="ECO:0000256" key="1">
    <source>
        <dbReference type="SAM" id="MobiDB-lite"/>
    </source>
</evidence>
<name>A0ABW4E006_9RHOB</name>
<protein>
    <submittedName>
        <fullName evidence="3">Peptidoglycan-binding protein</fullName>
    </submittedName>
</protein>
<dbReference type="RefSeq" id="WP_242679636.1">
    <property type="nucleotide sequence ID" value="NZ_CBCSAJ010000018.1"/>
</dbReference>
<evidence type="ECO:0000256" key="2">
    <source>
        <dbReference type="SAM" id="SignalP"/>
    </source>
</evidence>
<feature type="region of interest" description="Disordered" evidence="1">
    <location>
        <begin position="431"/>
        <end position="464"/>
    </location>
</feature>
<proteinExistence type="predicted"/>
<keyword evidence="4" id="KW-1185">Reference proteome</keyword>
<keyword evidence="2" id="KW-0732">Signal</keyword>
<reference evidence="4" key="1">
    <citation type="journal article" date="2019" name="Int. J. Syst. Evol. Microbiol.">
        <title>The Global Catalogue of Microorganisms (GCM) 10K type strain sequencing project: providing services to taxonomists for standard genome sequencing and annotation.</title>
        <authorList>
            <consortium name="The Broad Institute Genomics Platform"/>
            <consortium name="The Broad Institute Genome Sequencing Center for Infectious Disease"/>
            <person name="Wu L."/>
            <person name="Ma J."/>
        </authorList>
    </citation>
    <scope>NUCLEOTIDE SEQUENCE [LARGE SCALE GENOMIC DNA]</scope>
    <source>
        <strain evidence="4">CCM 8875</strain>
    </source>
</reference>
<sequence length="464" mass="47559">MTGRTIAMGRVAAVLLAGLLAGAMPGAALAQDALIRLEARRGPEAAAAAQGWAERFDDVVTLALPGGWTGIALGPLDAAGAEARLRQLRAAGQVPADSFVSVPPAGTALTPVGDGGGALRPAMDTAGAPDVAPPAPPAPSGFLRLESFAERAEAEAALTRTREEFPEAGLWALPDGWFAVALGPVSDAAGQAWLPVLSRADLIPDDAMLVDAADLGQALDAGQAPGLSDPDGPQPLPPLDEVQRALRWAGHYAGEIDGTDGPMTRAAIQAQIAQGRASTDPGTALRLLIEHRSAWQAEMGLQSLPDRPTGLTVTAPMQALQFDRAERALSIYGPRDGSGAAMILFSQPGGQQELLDLAGLVTALGWVPAPERSIRRGHVTLRGTNDVHIGAAEGWVRDGRAEGFVLIWPASDPATQTRILAEISDSLTRHAPGVNEAAPAPAAAVPGSATPTPDAPASDAPLMP</sequence>
<organism evidence="3 4">
    <name type="scientific">Paracoccus nototheniae</name>
    <dbReference type="NCBI Taxonomy" id="2489002"/>
    <lineage>
        <taxon>Bacteria</taxon>
        <taxon>Pseudomonadati</taxon>
        <taxon>Pseudomonadota</taxon>
        <taxon>Alphaproteobacteria</taxon>
        <taxon>Rhodobacterales</taxon>
        <taxon>Paracoccaceae</taxon>
        <taxon>Paracoccus</taxon>
    </lineage>
</organism>
<comment type="caution">
    <text evidence="3">The sequence shown here is derived from an EMBL/GenBank/DDBJ whole genome shotgun (WGS) entry which is preliminary data.</text>
</comment>
<dbReference type="EMBL" id="JBHTOQ010000028">
    <property type="protein sequence ID" value="MFD1482491.1"/>
    <property type="molecule type" value="Genomic_DNA"/>
</dbReference>